<dbReference type="InterPro" id="IPR036890">
    <property type="entry name" value="HATPase_C_sf"/>
</dbReference>
<dbReference type="InterPro" id="IPR036097">
    <property type="entry name" value="HisK_dim/P_sf"/>
</dbReference>
<dbReference type="EC" id="2.7.13.3" evidence="3"/>
<keyword evidence="7 14" id="KW-0812">Transmembrane</keyword>
<evidence type="ECO:0000256" key="4">
    <source>
        <dbReference type="ARBA" id="ARBA00022475"/>
    </source>
</evidence>
<dbReference type="SMART" id="SM00304">
    <property type="entry name" value="HAMP"/>
    <property type="match status" value="1"/>
</dbReference>
<feature type="transmembrane region" description="Helical" evidence="14">
    <location>
        <begin position="35"/>
        <end position="57"/>
    </location>
</feature>
<dbReference type="Pfam" id="PF02518">
    <property type="entry name" value="HATPase_c"/>
    <property type="match status" value="1"/>
</dbReference>
<dbReference type="PANTHER" id="PTHR45528:SF1">
    <property type="entry name" value="SENSOR HISTIDINE KINASE CPXA"/>
    <property type="match status" value="1"/>
</dbReference>
<dbReference type="InterPro" id="IPR004358">
    <property type="entry name" value="Sig_transdc_His_kin-like_C"/>
</dbReference>
<proteinExistence type="predicted"/>
<dbReference type="SMART" id="SM00387">
    <property type="entry name" value="HATPase_c"/>
    <property type="match status" value="1"/>
</dbReference>
<evidence type="ECO:0000256" key="8">
    <source>
        <dbReference type="ARBA" id="ARBA00022741"/>
    </source>
</evidence>
<dbReference type="CDD" id="cd00082">
    <property type="entry name" value="HisKA"/>
    <property type="match status" value="1"/>
</dbReference>
<evidence type="ECO:0000256" key="9">
    <source>
        <dbReference type="ARBA" id="ARBA00022777"/>
    </source>
</evidence>
<evidence type="ECO:0000256" key="3">
    <source>
        <dbReference type="ARBA" id="ARBA00012438"/>
    </source>
</evidence>
<evidence type="ECO:0000256" key="6">
    <source>
        <dbReference type="ARBA" id="ARBA00022679"/>
    </source>
</evidence>
<dbReference type="CDD" id="cd06225">
    <property type="entry name" value="HAMP"/>
    <property type="match status" value="1"/>
</dbReference>
<dbReference type="PANTHER" id="PTHR45528">
    <property type="entry name" value="SENSOR HISTIDINE KINASE CPXA"/>
    <property type="match status" value="1"/>
</dbReference>
<organism evidence="17 18">
    <name type="scientific">Halobacillus salinarum</name>
    <dbReference type="NCBI Taxonomy" id="2932257"/>
    <lineage>
        <taxon>Bacteria</taxon>
        <taxon>Bacillati</taxon>
        <taxon>Bacillota</taxon>
        <taxon>Bacilli</taxon>
        <taxon>Bacillales</taxon>
        <taxon>Bacillaceae</taxon>
        <taxon>Halobacillus</taxon>
    </lineage>
</organism>
<dbReference type="EMBL" id="CP095073">
    <property type="protein sequence ID" value="UOQ44483.1"/>
    <property type="molecule type" value="Genomic_DNA"/>
</dbReference>
<evidence type="ECO:0000313" key="17">
    <source>
        <dbReference type="EMBL" id="UOQ44483.1"/>
    </source>
</evidence>
<evidence type="ECO:0000256" key="12">
    <source>
        <dbReference type="ARBA" id="ARBA00023012"/>
    </source>
</evidence>
<gene>
    <name evidence="17" type="ORF">MUN89_00345</name>
</gene>
<keyword evidence="9 17" id="KW-0418">Kinase</keyword>
<reference evidence="17 18" key="1">
    <citation type="submission" date="2022-04" db="EMBL/GenBank/DDBJ databases">
        <title>Halobacillus sp. isolated from saltern.</title>
        <authorList>
            <person name="Won M."/>
            <person name="Lee C.-M."/>
            <person name="Woen H.-Y."/>
            <person name="Kwon S.-W."/>
        </authorList>
    </citation>
    <scope>NUCLEOTIDE SEQUENCE [LARGE SCALE GENOMIC DNA]</scope>
    <source>
        <strain evidence="17 18">SSBR10-3</strain>
    </source>
</reference>
<dbReference type="PROSITE" id="PS50109">
    <property type="entry name" value="HIS_KIN"/>
    <property type="match status" value="1"/>
</dbReference>
<feature type="domain" description="Histidine kinase" evidence="15">
    <location>
        <begin position="126"/>
        <end position="344"/>
    </location>
</feature>
<keyword evidence="4" id="KW-1003">Cell membrane</keyword>
<protein>
    <recommendedName>
        <fullName evidence="3">histidine kinase</fullName>
        <ecNumber evidence="3">2.7.13.3</ecNumber>
    </recommendedName>
</protein>
<dbReference type="Gene3D" id="1.10.287.130">
    <property type="match status" value="1"/>
</dbReference>
<keyword evidence="18" id="KW-1185">Reference proteome</keyword>
<comment type="subcellular location">
    <subcellularLocation>
        <location evidence="2">Cell membrane</location>
        <topology evidence="2">Multi-pass membrane protein</topology>
    </subcellularLocation>
</comment>
<evidence type="ECO:0000259" key="15">
    <source>
        <dbReference type="PROSITE" id="PS50109"/>
    </source>
</evidence>
<dbReference type="InterPro" id="IPR050398">
    <property type="entry name" value="HssS/ArlS-like"/>
</dbReference>
<evidence type="ECO:0000256" key="14">
    <source>
        <dbReference type="SAM" id="Phobius"/>
    </source>
</evidence>
<name>A0ABY4EJ30_9BACI</name>
<keyword evidence="13 14" id="KW-0472">Membrane</keyword>
<evidence type="ECO:0000256" key="10">
    <source>
        <dbReference type="ARBA" id="ARBA00022840"/>
    </source>
</evidence>
<dbReference type="Proteomes" id="UP000831787">
    <property type="component" value="Chromosome"/>
</dbReference>
<evidence type="ECO:0000259" key="16">
    <source>
        <dbReference type="PROSITE" id="PS50885"/>
    </source>
</evidence>
<feature type="transmembrane region" description="Helical" evidence="14">
    <location>
        <begin position="7"/>
        <end position="29"/>
    </location>
</feature>
<keyword evidence="10" id="KW-0067">ATP-binding</keyword>
<evidence type="ECO:0000256" key="1">
    <source>
        <dbReference type="ARBA" id="ARBA00000085"/>
    </source>
</evidence>
<dbReference type="InterPro" id="IPR005467">
    <property type="entry name" value="His_kinase_dom"/>
</dbReference>
<keyword evidence="11 14" id="KW-1133">Transmembrane helix</keyword>
<evidence type="ECO:0000256" key="7">
    <source>
        <dbReference type="ARBA" id="ARBA00022692"/>
    </source>
</evidence>
<dbReference type="GO" id="GO:0016301">
    <property type="term" value="F:kinase activity"/>
    <property type="evidence" value="ECO:0007669"/>
    <property type="project" value="UniProtKB-KW"/>
</dbReference>
<dbReference type="SUPFAM" id="SSF55874">
    <property type="entry name" value="ATPase domain of HSP90 chaperone/DNA topoisomerase II/histidine kinase"/>
    <property type="match status" value="1"/>
</dbReference>
<sequence length="350" mass="40425">MKIKTIFLIANGSSILLMTTFLMISYFYMILSVEMIGWLSLLTLLSALVSFFVYYLLTSPVERSIKRLSDEAHEMTENNFGSRIPEEGPVEIRTLTKQFNQMSERLSLSFRAIKQAEQSRRELVANISHDLRTPMASIRAFLQAIQDGVVEDPKAKEQYMRTISLEVERLDHMIQQLFELSVYDSGQMKLHKEWVALDQWLIEVMEHKRFILEEQHRDVHIELPDRVKEVYMDRDKIKRVLMNLLDNALRHSETHTDITIRIKQPNDQVLIEVEDHGEGIDEKHLPFIFNRTYRVEASRNQKYAGTGLGLAIAKHIVEAHDGEISVQSKPGAGSTFIVRLPLKGRSDESG</sequence>
<keyword evidence="12" id="KW-0902">Two-component regulatory system</keyword>
<dbReference type="InterPro" id="IPR003660">
    <property type="entry name" value="HAMP_dom"/>
</dbReference>
<dbReference type="RefSeq" id="WP_244710483.1">
    <property type="nucleotide sequence ID" value="NZ_CP095073.1"/>
</dbReference>
<comment type="catalytic activity">
    <reaction evidence="1">
        <text>ATP + protein L-histidine = ADP + protein N-phospho-L-histidine.</text>
        <dbReference type="EC" id="2.7.13.3"/>
    </reaction>
</comment>
<feature type="domain" description="HAMP" evidence="16">
    <location>
        <begin position="59"/>
        <end position="111"/>
    </location>
</feature>
<dbReference type="Gene3D" id="6.10.340.10">
    <property type="match status" value="1"/>
</dbReference>
<keyword evidence="6" id="KW-0808">Transferase</keyword>
<evidence type="ECO:0000256" key="13">
    <source>
        <dbReference type="ARBA" id="ARBA00023136"/>
    </source>
</evidence>
<dbReference type="Gene3D" id="3.30.565.10">
    <property type="entry name" value="Histidine kinase-like ATPase, C-terminal domain"/>
    <property type="match status" value="1"/>
</dbReference>
<dbReference type="Pfam" id="PF00672">
    <property type="entry name" value="HAMP"/>
    <property type="match status" value="1"/>
</dbReference>
<keyword evidence="5" id="KW-0597">Phosphoprotein</keyword>
<evidence type="ECO:0000256" key="5">
    <source>
        <dbReference type="ARBA" id="ARBA00022553"/>
    </source>
</evidence>
<dbReference type="InterPro" id="IPR003594">
    <property type="entry name" value="HATPase_dom"/>
</dbReference>
<accession>A0ABY4EJ30</accession>
<dbReference type="PRINTS" id="PR00344">
    <property type="entry name" value="BCTRLSENSOR"/>
</dbReference>
<evidence type="ECO:0000313" key="18">
    <source>
        <dbReference type="Proteomes" id="UP000831787"/>
    </source>
</evidence>
<dbReference type="SUPFAM" id="SSF47384">
    <property type="entry name" value="Homodimeric domain of signal transducing histidine kinase"/>
    <property type="match status" value="1"/>
</dbReference>
<dbReference type="InterPro" id="IPR003661">
    <property type="entry name" value="HisK_dim/P_dom"/>
</dbReference>
<evidence type="ECO:0000256" key="11">
    <source>
        <dbReference type="ARBA" id="ARBA00022989"/>
    </source>
</evidence>
<dbReference type="Pfam" id="PF00512">
    <property type="entry name" value="HisKA"/>
    <property type="match status" value="1"/>
</dbReference>
<dbReference type="PROSITE" id="PS50885">
    <property type="entry name" value="HAMP"/>
    <property type="match status" value="1"/>
</dbReference>
<keyword evidence="8" id="KW-0547">Nucleotide-binding</keyword>
<dbReference type="SMART" id="SM00388">
    <property type="entry name" value="HisKA"/>
    <property type="match status" value="1"/>
</dbReference>
<evidence type="ECO:0000256" key="2">
    <source>
        <dbReference type="ARBA" id="ARBA00004651"/>
    </source>
</evidence>